<reference evidence="1 2" key="1">
    <citation type="journal article" date="2018" name="New Phytol.">
        <title>Phylogenomics of Endogonaceae and evolution of mycorrhizas within Mucoromycota.</title>
        <authorList>
            <person name="Chang Y."/>
            <person name="Desiro A."/>
            <person name="Na H."/>
            <person name="Sandor L."/>
            <person name="Lipzen A."/>
            <person name="Clum A."/>
            <person name="Barry K."/>
            <person name="Grigoriev I.V."/>
            <person name="Martin F.M."/>
            <person name="Stajich J.E."/>
            <person name="Smith M.E."/>
            <person name="Bonito G."/>
            <person name="Spatafora J.W."/>
        </authorList>
    </citation>
    <scope>NUCLEOTIDE SEQUENCE [LARGE SCALE GENOMIC DNA]</scope>
    <source>
        <strain evidence="1 2">GMNB39</strain>
    </source>
</reference>
<dbReference type="EMBL" id="RBNI01001089">
    <property type="protein sequence ID" value="RUP50924.1"/>
    <property type="molecule type" value="Genomic_DNA"/>
</dbReference>
<dbReference type="PANTHER" id="PTHR45036">
    <property type="entry name" value="METHYLTRANSFERASE LIKE 7B"/>
    <property type="match status" value="1"/>
</dbReference>
<organism evidence="1 2">
    <name type="scientific">Jimgerdemannia flammicorona</name>
    <dbReference type="NCBI Taxonomy" id="994334"/>
    <lineage>
        <taxon>Eukaryota</taxon>
        <taxon>Fungi</taxon>
        <taxon>Fungi incertae sedis</taxon>
        <taxon>Mucoromycota</taxon>
        <taxon>Mucoromycotina</taxon>
        <taxon>Endogonomycetes</taxon>
        <taxon>Endogonales</taxon>
        <taxon>Endogonaceae</taxon>
        <taxon>Jimgerdemannia</taxon>
    </lineage>
</organism>
<gene>
    <name evidence="1" type="ORF">BC936DRAFT_137107</name>
</gene>
<dbReference type="Proteomes" id="UP000268093">
    <property type="component" value="Unassembled WGS sequence"/>
</dbReference>
<name>A0A433DJ72_9FUNG</name>
<dbReference type="PANTHER" id="PTHR45036:SF1">
    <property type="entry name" value="METHYLTRANSFERASE LIKE 7A"/>
    <property type="match status" value="1"/>
</dbReference>
<dbReference type="Pfam" id="PF13489">
    <property type="entry name" value="Methyltransf_23"/>
    <property type="match status" value="1"/>
</dbReference>
<dbReference type="CDD" id="cd02440">
    <property type="entry name" value="AdoMet_MTases"/>
    <property type="match status" value="1"/>
</dbReference>
<keyword evidence="1" id="KW-0808">Transferase</keyword>
<dbReference type="SUPFAM" id="SSF53335">
    <property type="entry name" value="S-adenosyl-L-methionine-dependent methyltransferases"/>
    <property type="match status" value="1"/>
</dbReference>
<accession>A0A433DJ72</accession>
<dbReference type="AlphaFoldDB" id="A0A433DJ72"/>
<keyword evidence="1" id="KW-0489">Methyltransferase</keyword>
<dbReference type="Gene3D" id="3.40.50.150">
    <property type="entry name" value="Vaccinia Virus protein VP39"/>
    <property type="match status" value="1"/>
</dbReference>
<evidence type="ECO:0000313" key="2">
    <source>
        <dbReference type="Proteomes" id="UP000268093"/>
    </source>
</evidence>
<comment type="caution">
    <text evidence="1">The sequence shown here is derived from an EMBL/GenBank/DDBJ whole genome shotgun (WGS) entry which is preliminary data.</text>
</comment>
<proteinExistence type="predicted"/>
<dbReference type="InterPro" id="IPR029063">
    <property type="entry name" value="SAM-dependent_MTases_sf"/>
</dbReference>
<sequence length="197" mass="22136">MGSGSDAFLSPAKSHLLSQAHGTILDIGAGHGSSFKYLSLDKLTRVIALEPNEHMHPKIRAAATEALFAADQVEITSLPIERILEKYPAGSVDVVYCNLVLCSVTDPELAVRNAHALLKPGGKLMFLEHVRAEDAEGQEKQDWISRYWCWFFDGCRLNRPTDRWVRGLEWAEIDMKPLTPEEERGTYFWHVQGVCTK</sequence>
<keyword evidence="2" id="KW-1185">Reference proteome</keyword>
<evidence type="ECO:0000313" key="1">
    <source>
        <dbReference type="EMBL" id="RUP50924.1"/>
    </source>
</evidence>
<protein>
    <submittedName>
        <fullName evidence="1">S-adenosyl-L-methionine-dependent methyltransferase</fullName>
    </submittedName>
</protein>
<dbReference type="GO" id="GO:0032259">
    <property type="term" value="P:methylation"/>
    <property type="evidence" value="ECO:0007669"/>
    <property type="project" value="UniProtKB-KW"/>
</dbReference>
<dbReference type="OrthoDB" id="10254945at2759"/>
<dbReference type="GO" id="GO:0008168">
    <property type="term" value="F:methyltransferase activity"/>
    <property type="evidence" value="ECO:0007669"/>
    <property type="project" value="UniProtKB-KW"/>
</dbReference>
<dbReference type="InterPro" id="IPR052356">
    <property type="entry name" value="Thiol_S-MT"/>
</dbReference>